<accession>A0A2L2XA10</accession>
<dbReference type="Proteomes" id="UP000239549">
    <property type="component" value="Unassembled WGS sequence"/>
</dbReference>
<protein>
    <recommendedName>
        <fullName evidence="4">DUF2325 domain-containing protein</fullName>
    </recommendedName>
</protein>
<dbReference type="RefSeq" id="WP_104371538.1">
    <property type="nucleotide sequence ID" value="NZ_BFAV01000073.1"/>
</dbReference>
<dbReference type="InterPro" id="IPR016772">
    <property type="entry name" value="UCP020408"/>
</dbReference>
<keyword evidence="3" id="KW-1185">Reference proteome</keyword>
<comment type="similarity">
    <text evidence="1">Belongs to the UPF0751 family.</text>
</comment>
<organism evidence="2 3">
    <name type="scientific">Desulfocucumis palustris</name>
    <dbReference type="NCBI Taxonomy" id="1898651"/>
    <lineage>
        <taxon>Bacteria</taxon>
        <taxon>Bacillati</taxon>
        <taxon>Bacillota</taxon>
        <taxon>Clostridia</taxon>
        <taxon>Eubacteriales</taxon>
        <taxon>Desulfocucumaceae</taxon>
        <taxon>Desulfocucumis</taxon>
    </lineage>
</organism>
<sequence length="143" mass="16162">MGQKGWTNIAFDKLNEKNSIYRPLNSKNMEQPANCCNKCCKCKHCVKRILIIGGITKFKQLYVNLVESCGYECEYLDGYMRRGDKLLERKIIKCDMVFCPVDCNSHNACASAKKICRKHGKPIKILTSSGITNMAEAIKSIDS</sequence>
<evidence type="ECO:0000313" key="2">
    <source>
        <dbReference type="EMBL" id="GBF33099.1"/>
    </source>
</evidence>
<gene>
    <name evidence="2" type="ORF">DCCM_2196</name>
</gene>
<evidence type="ECO:0008006" key="4">
    <source>
        <dbReference type="Google" id="ProtNLM"/>
    </source>
</evidence>
<name>A0A2L2XA10_9FIRM</name>
<dbReference type="AlphaFoldDB" id="A0A2L2XA10"/>
<evidence type="ECO:0000256" key="1">
    <source>
        <dbReference type="ARBA" id="ARBA00007189"/>
    </source>
</evidence>
<dbReference type="EMBL" id="BFAV01000073">
    <property type="protein sequence ID" value="GBF33099.1"/>
    <property type="molecule type" value="Genomic_DNA"/>
</dbReference>
<comment type="caution">
    <text evidence="2">The sequence shown here is derived from an EMBL/GenBank/DDBJ whole genome shotgun (WGS) entry which is preliminary data.</text>
</comment>
<dbReference type="Pfam" id="PF10087">
    <property type="entry name" value="DUF2325"/>
    <property type="match status" value="1"/>
</dbReference>
<evidence type="ECO:0000313" key="3">
    <source>
        <dbReference type="Proteomes" id="UP000239549"/>
    </source>
</evidence>
<dbReference type="OrthoDB" id="7829313at2"/>
<reference evidence="3" key="1">
    <citation type="submission" date="2018-02" db="EMBL/GenBank/DDBJ databases">
        <title>Genome sequence of Desulfocucumis palustris strain NAW-5.</title>
        <authorList>
            <person name="Watanabe M."/>
            <person name="Kojima H."/>
            <person name="Fukui M."/>
        </authorList>
    </citation>
    <scope>NUCLEOTIDE SEQUENCE [LARGE SCALE GENOMIC DNA]</scope>
    <source>
        <strain evidence="3">NAW-5</strain>
    </source>
</reference>
<proteinExistence type="inferred from homology"/>